<accession>A0A0M8ZV02</accession>
<dbReference type="EMBL" id="KQ435859">
    <property type="protein sequence ID" value="KOX70556.1"/>
    <property type="molecule type" value="Genomic_DNA"/>
</dbReference>
<gene>
    <name evidence="1" type="ORF">WN51_02612</name>
</gene>
<reference evidence="1 2" key="1">
    <citation type="submission" date="2015-07" db="EMBL/GenBank/DDBJ databases">
        <title>The genome of Melipona quadrifasciata.</title>
        <authorList>
            <person name="Pan H."/>
            <person name="Kapheim K."/>
        </authorList>
    </citation>
    <scope>NUCLEOTIDE SEQUENCE [LARGE SCALE GENOMIC DNA]</scope>
    <source>
        <strain evidence="1">0111107301</strain>
        <tissue evidence="1">Whole body</tissue>
    </source>
</reference>
<dbReference type="AlphaFoldDB" id="A0A0M8ZV02"/>
<dbReference type="Proteomes" id="UP000053105">
    <property type="component" value="Unassembled WGS sequence"/>
</dbReference>
<proteinExistence type="predicted"/>
<keyword evidence="2" id="KW-1185">Reference proteome</keyword>
<evidence type="ECO:0000313" key="2">
    <source>
        <dbReference type="Proteomes" id="UP000053105"/>
    </source>
</evidence>
<organism evidence="1 2">
    <name type="scientific">Melipona quadrifasciata</name>
    <dbReference type="NCBI Taxonomy" id="166423"/>
    <lineage>
        <taxon>Eukaryota</taxon>
        <taxon>Metazoa</taxon>
        <taxon>Ecdysozoa</taxon>
        <taxon>Arthropoda</taxon>
        <taxon>Hexapoda</taxon>
        <taxon>Insecta</taxon>
        <taxon>Pterygota</taxon>
        <taxon>Neoptera</taxon>
        <taxon>Endopterygota</taxon>
        <taxon>Hymenoptera</taxon>
        <taxon>Apocrita</taxon>
        <taxon>Aculeata</taxon>
        <taxon>Apoidea</taxon>
        <taxon>Anthophila</taxon>
        <taxon>Apidae</taxon>
        <taxon>Melipona</taxon>
    </lineage>
</organism>
<protein>
    <submittedName>
        <fullName evidence="1">Uncharacterized protein</fullName>
    </submittedName>
</protein>
<sequence length="57" mass="6488">MLFVKNYQPTDSHTTGILSPSVSNRFSERFSFAEYLPTALTADVNESNERTDFGQNR</sequence>
<evidence type="ECO:0000313" key="1">
    <source>
        <dbReference type="EMBL" id="KOX70556.1"/>
    </source>
</evidence>
<name>A0A0M8ZV02_9HYME</name>